<dbReference type="Pfam" id="PF11326">
    <property type="entry name" value="PANTS-like"/>
    <property type="match status" value="1"/>
</dbReference>
<dbReference type="Proteomes" id="UP000603453">
    <property type="component" value="Unassembled WGS sequence"/>
</dbReference>
<comment type="caution">
    <text evidence="1">The sequence shown here is derived from an EMBL/GenBank/DDBJ whole genome shotgun (WGS) entry which is preliminary data.</text>
</comment>
<evidence type="ECO:0000313" key="1">
    <source>
        <dbReference type="EMBL" id="KAG2213387.1"/>
    </source>
</evidence>
<keyword evidence="2" id="KW-1185">Reference proteome</keyword>
<dbReference type="EMBL" id="JAEPRD010000003">
    <property type="protein sequence ID" value="KAG2213387.1"/>
    <property type="molecule type" value="Genomic_DNA"/>
</dbReference>
<protein>
    <recommendedName>
        <fullName evidence="3">Early meiotic induction protein 1</fullName>
    </recommendedName>
</protein>
<dbReference type="AlphaFoldDB" id="A0A8H7RNG4"/>
<accession>A0A8H7RNG4</accession>
<organism evidence="1 2">
    <name type="scientific">Mucor saturninus</name>
    <dbReference type="NCBI Taxonomy" id="64648"/>
    <lineage>
        <taxon>Eukaryota</taxon>
        <taxon>Fungi</taxon>
        <taxon>Fungi incertae sedis</taxon>
        <taxon>Mucoromycota</taxon>
        <taxon>Mucoromycotina</taxon>
        <taxon>Mucoromycetes</taxon>
        <taxon>Mucorales</taxon>
        <taxon>Mucorineae</taxon>
        <taxon>Mucoraceae</taxon>
        <taxon>Mucor</taxon>
    </lineage>
</organism>
<dbReference type="PANTHER" id="PTHR28052:SF1">
    <property type="entry name" value="UPF0545 PROTEIN C22ORF39"/>
    <property type="match status" value="1"/>
</dbReference>
<dbReference type="PANTHER" id="PTHR28052">
    <property type="entry name" value="UPF0545 PROTEIN C22ORF39"/>
    <property type="match status" value="1"/>
</dbReference>
<proteinExistence type="predicted"/>
<dbReference type="OrthoDB" id="2017405at2759"/>
<gene>
    <name evidence="1" type="ORF">INT47_009060</name>
</gene>
<evidence type="ECO:0000313" key="2">
    <source>
        <dbReference type="Proteomes" id="UP000603453"/>
    </source>
</evidence>
<evidence type="ECO:0008006" key="3">
    <source>
        <dbReference type="Google" id="ProtNLM"/>
    </source>
</evidence>
<dbReference type="InterPro" id="IPR021475">
    <property type="entry name" value="Pants/Emi1-like"/>
</dbReference>
<name>A0A8H7RNG4_9FUNG</name>
<sequence>MTDTTHNDDIDTTALFAEIEKEKLGDYETCSASETFDAAFQCYTLGAQAINYYRYGSKKDCAGKWEDFKFCLKTKTKSSELADAMLRERKANKEAARMRGRNSEEVWEAR</sequence>
<reference evidence="1" key="1">
    <citation type="submission" date="2020-12" db="EMBL/GenBank/DDBJ databases">
        <title>Metabolic potential, ecology and presence of endohyphal bacteria is reflected in genomic diversity of Mucoromycotina.</title>
        <authorList>
            <person name="Muszewska A."/>
            <person name="Okrasinska A."/>
            <person name="Steczkiewicz K."/>
            <person name="Drgas O."/>
            <person name="Orlowska M."/>
            <person name="Perlinska-Lenart U."/>
            <person name="Aleksandrzak-Piekarczyk T."/>
            <person name="Szatraj K."/>
            <person name="Zielenkiewicz U."/>
            <person name="Pilsyk S."/>
            <person name="Malc E."/>
            <person name="Mieczkowski P."/>
            <person name="Kruszewska J.S."/>
            <person name="Biernat P."/>
            <person name="Pawlowska J."/>
        </authorList>
    </citation>
    <scope>NUCLEOTIDE SEQUENCE</scope>
    <source>
        <strain evidence="1">WA0000017839</strain>
    </source>
</reference>